<protein>
    <submittedName>
        <fullName evidence="1">Uncharacterized protein</fullName>
    </submittedName>
</protein>
<evidence type="ECO:0000313" key="2">
    <source>
        <dbReference type="Proteomes" id="UP000183585"/>
    </source>
</evidence>
<keyword evidence="2" id="KW-1185">Reference proteome</keyword>
<organism evidence="1 2">
    <name type="scientific">Micromonospora carbonacea</name>
    <dbReference type="NCBI Taxonomy" id="47853"/>
    <lineage>
        <taxon>Bacteria</taxon>
        <taxon>Bacillati</taxon>
        <taxon>Actinomycetota</taxon>
        <taxon>Actinomycetes</taxon>
        <taxon>Micromonosporales</taxon>
        <taxon>Micromonosporaceae</taxon>
        <taxon>Micromonospora</taxon>
    </lineage>
</organism>
<accession>A0A1C5A9L6</accession>
<dbReference type="EMBL" id="FMCT01000012">
    <property type="protein sequence ID" value="SCF41942.1"/>
    <property type="molecule type" value="Genomic_DNA"/>
</dbReference>
<sequence length="224" mass="24266">MPATIAHTREPLPDGANTRMRVGRCRTCNRTSIEGSSRHGIITPRTRSVEPDADGRYEMQPHELWCPVWTGETPEVACPHPHCGAPVVGLTYRPGYQVRVPWTSPFGNPGTLVGTLDEIDASEAVGGETTADPRFDKADLVPCGHTVEGSQAQQVRDLFEQVRDARHRREAEAEIARHAVVLAAADAAGHAVLVEQYRQAVLNGSTDKAGLLAALRTLAGRPQK</sequence>
<proteinExistence type="predicted"/>
<dbReference type="RefSeq" id="WP_074476822.1">
    <property type="nucleotide sequence ID" value="NZ_FMCT01000012.1"/>
</dbReference>
<evidence type="ECO:0000313" key="1">
    <source>
        <dbReference type="EMBL" id="SCF41942.1"/>
    </source>
</evidence>
<name>A0A1C5A9L6_9ACTN</name>
<reference evidence="2" key="1">
    <citation type="submission" date="2016-06" db="EMBL/GenBank/DDBJ databases">
        <authorList>
            <person name="Varghese N."/>
            <person name="Submissions Spin"/>
        </authorList>
    </citation>
    <scope>NUCLEOTIDE SEQUENCE [LARGE SCALE GENOMIC DNA]</scope>
    <source>
        <strain evidence="2">DSM 43168</strain>
    </source>
</reference>
<gene>
    <name evidence="1" type="ORF">GA0070563_11218</name>
</gene>
<dbReference type="Proteomes" id="UP000183585">
    <property type="component" value="Unassembled WGS sequence"/>
</dbReference>
<dbReference type="AlphaFoldDB" id="A0A1C5A9L6"/>